<proteinExistence type="predicted"/>
<protein>
    <submittedName>
        <fullName evidence="2">Uncharacterized protein</fullName>
    </submittedName>
</protein>
<reference evidence="2" key="1">
    <citation type="journal article" date="2014" name="Int. J. Syst. Evol. Microbiol.">
        <title>Complete genome sequence of Corynebacterium casei LMG S-19264T (=DSM 44701T), isolated from a smear-ripened cheese.</title>
        <authorList>
            <consortium name="US DOE Joint Genome Institute (JGI-PGF)"/>
            <person name="Walter F."/>
            <person name="Albersmeier A."/>
            <person name="Kalinowski J."/>
            <person name="Ruckert C."/>
        </authorList>
    </citation>
    <scope>NUCLEOTIDE SEQUENCE</scope>
    <source>
        <strain evidence="2">JCM 4784</strain>
    </source>
</reference>
<sequence>MPYAVPGPAPQLQPPLLGHGLLPVGTGGLQEKPEHGVRLLGRERVVGVDLTKGGAPGGLLVCHGSEGKTKTTTAGKERPVRRLRTSAVWRAMATAAGGGGPACPAFEDERGAR</sequence>
<organism evidence="2 3">
    <name type="scientific">Streptomyces longispororuber</name>
    <dbReference type="NCBI Taxonomy" id="68230"/>
    <lineage>
        <taxon>Bacteria</taxon>
        <taxon>Bacillati</taxon>
        <taxon>Actinomycetota</taxon>
        <taxon>Actinomycetes</taxon>
        <taxon>Kitasatosporales</taxon>
        <taxon>Streptomycetaceae</taxon>
        <taxon>Streptomyces</taxon>
    </lineage>
</organism>
<reference evidence="2" key="2">
    <citation type="submission" date="2020-09" db="EMBL/GenBank/DDBJ databases">
        <authorList>
            <person name="Sun Q."/>
            <person name="Ohkuma M."/>
        </authorList>
    </citation>
    <scope>NUCLEOTIDE SEQUENCE</scope>
    <source>
        <strain evidence="2">JCM 4784</strain>
    </source>
</reference>
<dbReference type="EMBL" id="BNBT01000034">
    <property type="protein sequence ID" value="GHE57542.1"/>
    <property type="molecule type" value="Genomic_DNA"/>
</dbReference>
<feature type="compositionally biased region" description="Basic and acidic residues" evidence="1">
    <location>
        <begin position="65"/>
        <end position="80"/>
    </location>
</feature>
<gene>
    <name evidence="2" type="ORF">GCM10018785_28400</name>
</gene>
<accession>A0A918ZLK8</accession>
<feature type="compositionally biased region" description="Low complexity" evidence="1">
    <location>
        <begin position="14"/>
        <end position="24"/>
    </location>
</feature>
<comment type="caution">
    <text evidence="2">The sequence shown here is derived from an EMBL/GenBank/DDBJ whole genome shotgun (WGS) entry which is preliminary data.</text>
</comment>
<dbReference type="AlphaFoldDB" id="A0A918ZLK8"/>
<evidence type="ECO:0000313" key="3">
    <source>
        <dbReference type="Proteomes" id="UP000608024"/>
    </source>
</evidence>
<name>A0A918ZLK8_9ACTN</name>
<feature type="region of interest" description="Disordered" evidence="1">
    <location>
        <begin position="1"/>
        <end position="34"/>
    </location>
</feature>
<dbReference type="Proteomes" id="UP000608024">
    <property type="component" value="Unassembled WGS sequence"/>
</dbReference>
<feature type="compositionally biased region" description="Pro residues" evidence="1">
    <location>
        <begin position="1"/>
        <end position="13"/>
    </location>
</feature>
<feature type="region of interest" description="Disordered" evidence="1">
    <location>
        <begin position="61"/>
        <end position="80"/>
    </location>
</feature>
<keyword evidence="3" id="KW-1185">Reference proteome</keyword>
<evidence type="ECO:0000313" key="2">
    <source>
        <dbReference type="EMBL" id="GHE57542.1"/>
    </source>
</evidence>
<evidence type="ECO:0000256" key="1">
    <source>
        <dbReference type="SAM" id="MobiDB-lite"/>
    </source>
</evidence>